<dbReference type="Proteomes" id="UP000272781">
    <property type="component" value="Unassembled WGS sequence"/>
</dbReference>
<organism evidence="2 3">
    <name type="scientific">Caminibacter pacificus</name>
    <dbReference type="NCBI Taxonomy" id="1424653"/>
    <lineage>
        <taxon>Bacteria</taxon>
        <taxon>Pseudomonadati</taxon>
        <taxon>Campylobacterota</taxon>
        <taxon>Epsilonproteobacteria</taxon>
        <taxon>Nautiliales</taxon>
        <taxon>Nautiliaceae</taxon>
        <taxon>Caminibacter</taxon>
    </lineage>
</organism>
<keyword evidence="4" id="KW-1185">Reference proteome</keyword>
<proteinExistence type="predicted"/>
<accession>A0AAJ4RCM1</accession>
<reference evidence="4" key="1">
    <citation type="submission" date="2018-03" db="EMBL/GenBank/DDBJ databases">
        <title>A comparative analysis of the Nautiliaceae.</title>
        <authorList>
            <person name="Grosche A."/>
            <person name="Smedile F."/>
            <person name="Vetriani C."/>
        </authorList>
    </citation>
    <scope>NUCLEOTIDE SEQUENCE [LARGE SCALE GENOMIC DNA]</scope>
    <source>
        <strain evidence="4">TB6</strain>
    </source>
</reference>
<protein>
    <submittedName>
        <fullName evidence="1">SagB/ThcOx family dehydrogenase</fullName>
    </submittedName>
</protein>
<evidence type="ECO:0000313" key="3">
    <source>
        <dbReference type="Proteomes" id="UP000272781"/>
    </source>
</evidence>
<dbReference type="SUPFAM" id="SSF55469">
    <property type="entry name" value="FMN-dependent nitroreductase-like"/>
    <property type="match status" value="1"/>
</dbReference>
<dbReference type="EMBL" id="RJVK01000002">
    <property type="protein sequence ID" value="ROR40135.1"/>
    <property type="molecule type" value="Genomic_DNA"/>
</dbReference>
<evidence type="ECO:0000313" key="1">
    <source>
        <dbReference type="EMBL" id="QCI27689.1"/>
    </source>
</evidence>
<name>A0AAJ4RCM1_9BACT</name>
<dbReference type="PANTHER" id="PTHR42741:SF3">
    <property type="entry name" value="NITROREDUCTASE FAMILY PROTEIN"/>
    <property type="match status" value="1"/>
</dbReference>
<dbReference type="AlphaFoldDB" id="A0AAJ4RCM1"/>
<reference evidence="2 3" key="2">
    <citation type="submission" date="2018-11" db="EMBL/GenBank/DDBJ databases">
        <title>Genomic Encyclopedia of Type Strains, Phase IV (KMG-IV): sequencing the most valuable type-strain genomes for metagenomic binning, comparative biology and taxonomic classification.</title>
        <authorList>
            <person name="Goeker M."/>
        </authorList>
    </citation>
    <scope>NUCLEOTIDE SEQUENCE [LARGE SCALE GENOMIC DNA]</scope>
    <source>
        <strain evidence="2 3">DSM 27783</strain>
    </source>
</reference>
<dbReference type="InterPro" id="IPR000415">
    <property type="entry name" value="Nitroreductase-like"/>
</dbReference>
<gene>
    <name evidence="1" type="ORF">C6V80_01535</name>
    <name evidence="2" type="ORF">EDC58_1120</name>
</gene>
<dbReference type="RefSeq" id="WP_123352518.1">
    <property type="nucleotide sequence ID" value="NZ_CP027432.2"/>
</dbReference>
<dbReference type="GO" id="GO:0016491">
    <property type="term" value="F:oxidoreductase activity"/>
    <property type="evidence" value="ECO:0007669"/>
    <property type="project" value="InterPro"/>
</dbReference>
<dbReference type="PANTHER" id="PTHR42741">
    <property type="entry name" value="NITROREDUCTASE FAMILY PROTEIN"/>
    <property type="match status" value="1"/>
</dbReference>
<dbReference type="Gene3D" id="3.40.109.10">
    <property type="entry name" value="NADH Oxidase"/>
    <property type="match status" value="2"/>
</dbReference>
<evidence type="ECO:0000313" key="4">
    <source>
        <dbReference type="Proteomes" id="UP000298805"/>
    </source>
</evidence>
<evidence type="ECO:0000313" key="2">
    <source>
        <dbReference type="EMBL" id="ROR40135.1"/>
    </source>
</evidence>
<dbReference type="CDD" id="cd02142">
    <property type="entry name" value="McbC_SagB-like_oxidoreductase"/>
    <property type="match status" value="1"/>
</dbReference>
<dbReference type="Proteomes" id="UP000298805">
    <property type="component" value="Chromosome"/>
</dbReference>
<reference evidence="1" key="3">
    <citation type="submission" date="2019-06" db="EMBL/GenBank/DDBJ databases">
        <title>A comparative analysis of the Nautiliaceae.</title>
        <authorList>
            <person name="Grosche A."/>
            <person name="Smedile F."/>
            <person name="Vetriani C."/>
        </authorList>
    </citation>
    <scope>NUCLEOTIDE SEQUENCE</scope>
    <source>
        <strain evidence="1">TB6</strain>
    </source>
</reference>
<sequence length="460" mass="53343">MNALEYHLRTRHFPNRFAKSLGYLDWENQPSPYKSYFEAEQIPLKKITPPKKTYEKLYLKNEPNPINLETIALMLRYSLAINAQKVYGPSSWYVRVNPSSGNLHPEETYIIFKNGVYHFNVKNFSLELLAKSDKNIIENGFLIILNSIPLRESWKYGERALRYCLLDSGHAIAALRFSTNLLGWNMKKARIEKEYFLSKFNFHQNEEEIFEAAFFVFEDKIPDIDLKILKNLEFKTAYSPLSKEKVRWEIIFESAKKLKDETKSEFIKKDISFLPSAFDAYEIIDNRRSALGFKQKYLPKNDFLDILDKTLHRKIPPFDVEITANLIDFLIFVNRVEGIESGIYYFDRKKAKLSLIEKGDFSQSAKFINCVQDLGSDSAFTINMIAPIPTNENYKSIMFESGMIGHILYLEAEAKGVRGCGIGCFFDDLITKEILNDEKKIATYGFSVGVPLIDERIIKL</sequence>
<dbReference type="EMBL" id="CP027432">
    <property type="protein sequence ID" value="QCI27689.1"/>
    <property type="molecule type" value="Genomic_DNA"/>
</dbReference>